<protein>
    <submittedName>
        <fullName evidence="1">Uncharacterized protein</fullName>
    </submittedName>
</protein>
<evidence type="ECO:0000313" key="1">
    <source>
        <dbReference type="EMBL" id="AVX40630.1"/>
    </source>
</evidence>
<dbReference type="RefSeq" id="WP_088130811.1">
    <property type="nucleotide sequence ID" value="NZ_CP028488.1"/>
</dbReference>
<keyword evidence="1" id="KW-0614">Plasmid</keyword>
<geneLocation type="plasmid" evidence="1 2">
    <name>unnamed1</name>
</geneLocation>
<sequence length="105" mass="12114">MNTQTSRPPLPESTERYGEGQNHYTLNIAEGEKGTGYADFECYGFDSLKALQGFRKSFPEKMKNEYHYQLSQCVMSKGRYRNIDIVTAKHYKKFIKLVKASGVNF</sequence>
<proteinExistence type="predicted"/>
<dbReference type="EMBL" id="CP028488">
    <property type="protein sequence ID" value="AVX40630.1"/>
    <property type="molecule type" value="Genomic_DNA"/>
</dbReference>
<organism evidence="1 2">
    <name type="scientific">Yersinia massiliensis</name>
    <dbReference type="NCBI Taxonomy" id="419257"/>
    <lineage>
        <taxon>Bacteria</taxon>
        <taxon>Pseudomonadati</taxon>
        <taxon>Pseudomonadota</taxon>
        <taxon>Gammaproteobacteria</taxon>
        <taxon>Enterobacterales</taxon>
        <taxon>Yersiniaceae</taxon>
        <taxon>Yersinia</taxon>
    </lineage>
</organism>
<reference evidence="2" key="1">
    <citation type="journal article" date="2018" name="Genome Announc.">
        <title>First complete genome sequence of Yersinia massiliensis.</title>
        <authorList>
            <person name="Thomas M.C."/>
            <person name="Arling V."/>
            <person name="Goji N."/>
            <person name="Janzen T.W."/>
            <person name="Duceppe M.-O."/>
            <person name="Mathews A."/>
            <person name="Carrillo C."/>
            <person name="Amoako K."/>
        </authorList>
    </citation>
    <scope>NUCLEOTIDE SEQUENCE [LARGE SCALE GENOMIC DNA]</scope>
    <source>
        <strain evidence="2">GTA</strain>
        <plasmid evidence="2">unnamed1</plasmid>
    </source>
</reference>
<dbReference type="Proteomes" id="UP000240908">
    <property type="component" value="Plasmid unnamed1"/>
</dbReference>
<accession>A0ABM6V060</accession>
<name>A0ABM6V060_9GAMM</name>
<evidence type="ECO:0000313" key="2">
    <source>
        <dbReference type="Proteomes" id="UP000240908"/>
    </source>
</evidence>
<keyword evidence="2" id="KW-1185">Reference proteome</keyword>
<gene>
    <name evidence="1" type="ORF">DA391_23415</name>
</gene>